<gene>
    <name evidence="1" type="ORF">BN381_100193</name>
</gene>
<comment type="caution">
    <text evidence="1">The sequence shown here is derived from an EMBL/GenBank/DDBJ whole genome shotgun (WGS) entry which is preliminary data.</text>
</comment>
<proteinExistence type="predicted"/>
<evidence type="ECO:0000313" key="2">
    <source>
        <dbReference type="Proteomes" id="UP000018291"/>
    </source>
</evidence>
<evidence type="ECO:0000313" key="1">
    <source>
        <dbReference type="EMBL" id="CCM62306.1"/>
    </source>
</evidence>
<name>R4YZ92_9ACTN</name>
<keyword evidence="2" id="KW-1185">Reference proteome</keyword>
<reference evidence="1 2" key="1">
    <citation type="journal article" date="2013" name="ISME J.">
        <title>Metabolic model for the filamentous 'Candidatus Microthrix parvicella' based on genomic and metagenomic analyses.</title>
        <authorList>
            <person name="Jon McIlroy S."/>
            <person name="Kristiansen R."/>
            <person name="Albertsen M."/>
            <person name="Michael Karst S."/>
            <person name="Rossetti S."/>
            <person name="Lund Nielsen J."/>
            <person name="Tandoi V."/>
            <person name="James Seviour R."/>
            <person name="Nielsen P.H."/>
        </authorList>
    </citation>
    <scope>NUCLEOTIDE SEQUENCE [LARGE SCALE GENOMIC DNA]</scope>
    <source>
        <strain evidence="1 2">RN1</strain>
    </source>
</reference>
<accession>R4YZ92</accession>
<dbReference type="HOGENOM" id="CLU_2823089_0_0_11"/>
<protein>
    <submittedName>
        <fullName evidence="1">Uncharacterized protein</fullName>
    </submittedName>
</protein>
<organism evidence="1 2">
    <name type="scientific">Candidatus Neomicrothrix parvicella RN1</name>
    <dbReference type="NCBI Taxonomy" id="1229780"/>
    <lineage>
        <taxon>Bacteria</taxon>
        <taxon>Bacillati</taxon>
        <taxon>Actinomycetota</taxon>
        <taxon>Acidimicrobiia</taxon>
        <taxon>Acidimicrobiales</taxon>
        <taxon>Microthrixaceae</taxon>
        <taxon>Candidatus Neomicrothrix</taxon>
    </lineage>
</organism>
<dbReference type="EMBL" id="CANL01000002">
    <property type="protein sequence ID" value="CCM62306.1"/>
    <property type="molecule type" value="Genomic_DNA"/>
</dbReference>
<dbReference type="AlphaFoldDB" id="R4YZ92"/>
<dbReference type="Proteomes" id="UP000018291">
    <property type="component" value="Unassembled WGS sequence"/>
</dbReference>
<sequence length="66" mass="6993">MSIANLPSRYPRFCQGQTSGFVSAKLAVLSIFQLGLSKRRASHQDATGLGTFAADITSLASCSNSR</sequence>